<gene>
    <name evidence="1" type="ORF">H9Y05_13965</name>
</gene>
<comment type="caution">
    <text evidence="1">The sequence shown here is derived from an EMBL/GenBank/DDBJ whole genome shotgun (WGS) entry which is preliminary data.</text>
</comment>
<name>A0A8J6PRU8_9FLAO</name>
<dbReference type="AlphaFoldDB" id="A0A8J6PRU8"/>
<dbReference type="RefSeq" id="WP_216714633.1">
    <property type="nucleotide sequence ID" value="NZ_JACVEL010000011.1"/>
</dbReference>
<proteinExistence type="predicted"/>
<evidence type="ECO:0000313" key="2">
    <source>
        <dbReference type="Proteomes" id="UP000652681"/>
    </source>
</evidence>
<reference evidence="1" key="1">
    <citation type="submission" date="2020-09" db="EMBL/GenBank/DDBJ databases">
        <title>Taishania pollutisoli gen. nov., sp. nov., Isolated from Tetrabromobisphenol A-Contaminated Soil.</title>
        <authorList>
            <person name="Chen Q."/>
        </authorList>
    </citation>
    <scope>NUCLEOTIDE SEQUENCE</scope>
    <source>
        <strain evidence="1">CZZ-1</strain>
    </source>
</reference>
<evidence type="ECO:0000313" key="1">
    <source>
        <dbReference type="EMBL" id="MBC9813578.1"/>
    </source>
</evidence>
<keyword evidence="2" id="KW-1185">Reference proteome</keyword>
<accession>A0A8J6PRU8</accession>
<organism evidence="1 2">
    <name type="scientific">Taishania pollutisoli</name>
    <dbReference type="NCBI Taxonomy" id="2766479"/>
    <lineage>
        <taxon>Bacteria</taxon>
        <taxon>Pseudomonadati</taxon>
        <taxon>Bacteroidota</taxon>
        <taxon>Flavobacteriia</taxon>
        <taxon>Flavobacteriales</taxon>
        <taxon>Crocinitomicaceae</taxon>
        <taxon>Taishania</taxon>
    </lineage>
</organism>
<dbReference type="Proteomes" id="UP000652681">
    <property type="component" value="Unassembled WGS sequence"/>
</dbReference>
<dbReference type="EMBL" id="JACVEL010000011">
    <property type="protein sequence ID" value="MBC9813578.1"/>
    <property type="molecule type" value="Genomic_DNA"/>
</dbReference>
<evidence type="ECO:0008006" key="3">
    <source>
        <dbReference type="Google" id="ProtNLM"/>
    </source>
</evidence>
<sequence>MKKVIILIVVAVVVGLLAYFGWKIVKGSGSSVESELIEFAIPDTDKIDRVVITDNFGRIMDLRRQKGSDKWTDKDGGCISQEGVFYILDACKKIEFKGYLTDNSVETHRKMMLSQHTKVEYFMNGKWHKTWYVGPASPDHLGQVMLLESAEQGLSDKPVIMSIKGMYGIIEPRFYADPLKWRCTQIFELNPKDIKKVDVNFPLQPARSFSVERLGAGDQFSVRQQNIPLPAVDTQYVMLYLNKFKKIHYEMPNYLLNATQIDSLKKSSPFCVLKIDLQNGKSERIRMFRIASETPQVNELGQPVTYEVDRFWAELTNGEIVKCQYFVFDPLTLGHMYFPLDLKSLDLNNYEVKSPDQYKK</sequence>
<protein>
    <recommendedName>
        <fullName evidence="3">DUF4340 domain-containing protein</fullName>
    </recommendedName>
</protein>